<evidence type="ECO:0000313" key="2">
    <source>
        <dbReference type="Proteomes" id="UP000308230"/>
    </source>
</evidence>
<dbReference type="OrthoDB" id="9799092at2"/>
<dbReference type="Pfam" id="PF04229">
    <property type="entry name" value="GrpB"/>
    <property type="match status" value="1"/>
</dbReference>
<dbReference type="EMBL" id="SWLG01000004">
    <property type="protein sequence ID" value="TLS38198.1"/>
    <property type="molecule type" value="Genomic_DNA"/>
</dbReference>
<dbReference type="Gene3D" id="3.30.460.10">
    <property type="entry name" value="Beta Polymerase, domain 2"/>
    <property type="match status" value="1"/>
</dbReference>
<keyword evidence="2" id="KW-1185">Reference proteome</keyword>
<dbReference type="InterPro" id="IPR043519">
    <property type="entry name" value="NT_sf"/>
</dbReference>
<gene>
    <name evidence="1" type="ORF">FCL54_06580</name>
</gene>
<dbReference type="PANTHER" id="PTHR34822">
    <property type="entry name" value="GRPB DOMAIN PROTEIN (AFU_ORTHOLOGUE AFUA_1G01530)"/>
    <property type="match status" value="1"/>
</dbReference>
<dbReference type="RefSeq" id="WP_138124495.1">
    <property type="nucleotide sequence ID" value="NZ_SWLG01000004.1"/>
</dbReference>
<comment type="caution">
    <text evidence="1">The sequence shown here is derived from an EMBL/GenBank/DDBJ whole genome shotgun (WGS) entry which is preliminary data.</text>
</comment>
<dbReference type="SUPFAM" id="SSF81301">
    <property type="entry name" value="Nucleotidyltransferase"/>
    <property type="match status" value="1"/>
</dbReference>
<name>A0A5R9F996_9BACL</name>
<dbReference type="Proteomes" id="UP000308230">
    <property type="component" value="Unassembled WGS sequence"/>
</dbReference>
<sequence>MGDKRKVYLEEHNPEWKNKYLEEEEKIKGIFGGQLENSYHIGSTSISGIKAKPVIDILLEVKDIHEVDRLNNAMEQLGYEAMGEHGIEGRRFFRKGGNNRTHHIHVFEKGNSEIKRHVNFRDYMRAHPEEARKYESLKAELAQKYCDDMEKYAESKSEFIREMDRKAELWLFH</sequence>
<protein>
    <submittedName>
        <fullName evidence="1">GrpB family protein</fullName>
    </submittedName>
</protein>
<organism evidence="1 2">
    <name type="scientific">Exobacillus caeni</name>
    <dbReference type="NCBI Taxonomy" id="2574798"/>
    <lineage>
        <taxon>Bacteria</taxon>
        <taxon>Bacillati</taxon>
        <taxon>Bacillota</taxon>
        <taxon>Bacilli</taxon>
        <taxon>Bacillales</taxon>
        <taxon>Guptibacillaceae</taxon>
        <taxon>Exobacillus</taxon>
    </lineage>
</organism>
<evidence type="ECO:0000313" key="1">
    <source>
        <dbReference type="EMBL" id="TLS38198.1"/>
    </source>
</evidence>
<proteinExistence type="predicted"/>
<reference evidence="1 2" key="1">
    <citation type="submission" date="2019-04" db="EMBL/GenBank/DDBJ databases">
        <title>Bacillus caeni sp. nov., a bacterium isolated from mangrove sediment.</title>
        <authorList>
            <person name="Huang H."/>
            <person name="Mo K."/>
            <person name="Hu Y."/>
        </authorList>
    </citation>
    <scope>NUCLEOTIDE SEQUENCE [LARGE SCALE GENOMIC DNA]</scope>
    <source>
        <strain evidence="1 2">HB172195</strain>
    </source>
</reference>
<dbReference type="AlphaFoldDB" id="A0A5R9F996"/>
<dbReference type="PANTHER" id="PTHR34822:SF1">
    <property type="entry name" value="GRPB FAMILY PROTEIN"/>
    <property type="match status" value="1"/>
</dbReference>
<dbReference type="InterPro" id="IPR007344">
    <property type="entry name" value="GrpB/CoaE"/>
</dbReference>
<accession>A0A5R9F996</accession>